<feature type="region of interest" description="Disordered" evidence="1">
    <location>
        <begin position="29"/>
        <end position="190"/>
    </location>
</feature>
<feature type="compositionally biased region" description="Low complexity" evidence="1">
    <location>
        <begin position="44"/>
        <end position="59"/>
    </location>
</feature>
<evidence type="ECO:0000313" key="3">
    <source>
        <dbReference type="EMBL" id="BBX37732.1"/>
    </source>
</evidence>
<dbReference type="EMBL" id="AP022567">
    <property type="protein sequence ID" value="BBX37732.1"/>
    <property type="molecule type" value="Genomic_DNA"/>
</dbReference>
<evidence type="ECO:0000256" key="2">
    <source>
        <dbReference type="SAM" id="SignalP"/>
    </source>
</evidence>
<gene>
    <name evidence="3" type="ORF">MMAGJ_70140</name>
</gene>
<dbReference type="Pfam" id="PF07676">
    <property type="entry name" value="PD40"/>
    <property type="match status" value="1"/>
</dbReference>
<keyword evidence="4" id="KW-1185">Reference proteome</keyword>
<protein>
    <recommendedName>
        <fullName evidence="5">Cadherin domain-containing protein</fullName>
    </recommendedName>
</protein>
<feature type="signal peptide" evidence="2">
    <location>
        <begin position="1"/>
        <end position="30"/>
    </location>
</feature>
<dbReference type="Pfam" id="PF17963">
    <property type="entry name" value="Big_9"/>
    <property type="match status" value="2"/>
</dbReference>
<accession>A0ABN5YI16</accession>
<dbReference type="Proteomes" id="UP000465622">
    <property type="component" value="Chromosome"/>
</dbReference>
<dbReference type="SUPFAM" id="SSF50969">
    <property type="entry name" value="YVTN repeat-like/Quinoprotein amine dehydrogenase"/>
    <property type="match status" value="1"/>
</dbReference>
<proteinExistence type="predicted"/>
<evidence type="ECO:0000256" key="1">
    <source>
        <dbReference type="SAM" id="MobiDB-lite"/>
    </source>
</evidence>
<name>A0ABN5YI16_MYCME</name>
<dbReference type="InterPro" id="IPR011044">
    <property type="entry name" value="Quino_amine_DH_bsu"/>
</dbReference>
<organism evidence="3 4">
    <name type="scientific">Mycolicibacterium mageritense</name>
    <name type="common">Mycobacterium mageritense</name>
    <dbReference type="NCBI Taxonomy" id="53462"/>
    <lineage>
        <taxon>Bacteria</taxon>
        <taxon>Bacillati</taxon>
        <taxon>Actinomycetota</taxon>
        <taxon>Actinomycetes</taxon>
        <taxon>Mycobacteriales</taxon>
        <taxon>Mycobacteriaceae</taxon>
        <taxon>Mycolicibacterium</taxon>
    </lineage>
</organism>
<dbReference type="Gene3D" id="2.130.10.10">
    <property type="entry name" value="YVTN repeat-like/Quinoprotein amine dehydrogenase"/>
    <property type="match status" value="2"/>
</dbReference>
<keyword evidence="2" id="KW-0732">Signal</keyword>
<sequence length="1234" mass="127726">MSTSRRAITGLTLAVGLSVAVTTGQGTALADTTDAGSAPNDPTSPASASGPSEGAAAPETEAGSDPQEDSKPAAKKKRPRALFDGTRITIRRDEVKPAIEDDDPENRQEQTVERDTEPVVDDDADSAGADVETAAAREETDAHTSSSRNRSTPRASITERPHTVTIDVSPRDTVSSTEPKPVSERRDTMDHGLDSATNLQLRQEVSTFDINRVSVVHAPVTPAVTVVAPEAAATAATPRVATDLFAALGLRPSAGSPTRPVLPLPRLIELAFVAVRRTFFNATPTARLNGQVEVNNTTGVATGQIVGADADGDQLKYSVKTPPSQGSVEVGADGKFTYTPQDDWTPNSGDEVQFTIAVSDASSTWPHLHLLGGGHEATYTVTFSYAAVNHAPDVTVTGGDVQPDGTVKYTVSASDQDGDALHLTSNGVHGTLTQTSTSQTGAITNYEYTFTPDKAYAHDLSLGGNTDPGVGTATFTVSDGRGGTDTESRTVSIAAVNAAPEMTVVPGAGGVYTITVTDDDDDPITLTPSVTHGTLTGGETATKGVYQYTFTVDPAYAHDLTKPGPPDEGTAEVGFRATDGHGGSAQDGDTIPVSGVNAAPVLNVTEKDGIYTVEVRDDDTGDVVTVVPTVTHGTLTATKIDERHYQYTFTIDPAYAHSLTANGSTQTGTATVQFVATDDHQGVSATYRDDIVVTGVNSAPTVSVVGGSTRIGPDGKATFDVKFADADGDAVSNIGVTAPSGQVTLSGVVNADGSRTVTYTANYADAHALGPTGEAPVDLTFTMSDGHTATATTQQVAVTIVGLNHEPTVKTTQTVDRATGTATVTATWRDLDGPPDLGAASVQLPTTDKGVFAYDEQTGELTFTPTEAAREAASVVGAPLTDRRVVVTFTVTDPYGVYTKDVAVLIAPLDNAVVGTIAGDRTPASIDRVDAVVVAPDGTTILVANANNNVISRINAIDGTVEDTYTIGTGTNVRTRQLVVSQSADNPVVYALGSDNTVWKIDAATGEIEEVELENPPLQIAVSPDGSTLYYASFDGRNTLLRALDADGTVSPITQLPDDIGQMSVDAHGNIVIDNGDGVTGYTVIDPDVGQPVDRGATTFDAGDFAVSGGDVWVVDAANDRIVRFATGAGTTEQQDISVRDPSGIVVSPDGQRAYVVSGSGAIVVLDLDRDARDPVIESITGIGAVNNIAISPDGTHLYVTGRTSLNGAQSDTVTIISISPSELPADLELPSAL</sequence>
<dbReference type="InterPro" id="IPR015943">
    <property type="entry name" value="WD40/YVTN_repeat-like_dom_sf"/>
</dbReference>
<feature type="compositionally biased region" description="Polar residues" evidence="1">
    <location>
        <begin position="143"/>
        <end position="155"/>
    </location>
</feature>
<evidence type="ECO:0008006" key="5">
    <source>
        <dbReference type="Google" id="ProtNLM"/>
    </source>
</evidence>
<evidence type="ECO:0000313" key="4">
    <source>
        <dbReference type="Proteomes" id="UP000465622"/>
    </source>
</evidence>
<dbReference type="RefSeq" id="WP_131524816.1">
    <property type="nucleotide sequence ID" value="NZ_AP022567.1"/>
</dbReference>
<feature type="compositionally biased region" description="Basic and acidic residues" evidence="1">
    <location>
        <begin position="181"/>
        <end position="190"/>
    </location>
</feature>
<feature type="compositionally biased region" description="Basic and acidic residues" evidence="1">
    <location>
        <begin position="90"/>
        <end position="117"/>
    </location>
</feature>
<dbReference type="InterPro" id="IPR011659">
    <property type="entry name" value="WD40"/>
</dbReference>
<reference evidence="3 4" key="1">
    <citation type="journal article" date="2019" name="Emerg. Microbes Infect.">
        <title>Comprehensive subspecies identification of 175 nontuberculous mycobacteria species based on 7547 genomic profiles.</title>
        <authorList>
            <person name="Matsumoto Y."/>
            <person name="Kinjo T."/>
            <person name="Motooka D."/>
            <person name="Nabeya D."/>
            <person name="Jung N."/>
            <person name="Uechi K."/>
            <person name="Horii T."/>
            <person name="Iida T."/>
            <person name="Fujita J."/>
            <person name="Nakamura S."/>
        </authorList>
    </citation>
    <scope>NUCLEOTIDE SEQUENCE [LARGE SCALE GENOMIC DNA]</scope>
    <source>
        <strain evidence="3 4">JCM 12375</strain>
    </source>
</reference>
<feature type="chain" id="PRO_5047006988" description="Cadherin domain-containing protein" evidence="2">
    <location>
        <begin position="31"/>
        <end position="1234"/>
    </location>
</feature>